<dbReference type="PANTHER" id="PTHR37860">
    <property type="entry name" value="AGAP008810-PA"/>
    <property type="match status" value="1"/>
</dbReference>
<evidence type="ECO:0000313" key="3">
    <source>
        <dbReference type="RefSeq" id="XP_032828662.1"/>
    </source>
</evidence>
<dbReference type="SMART" id="SM00832">
    <property type="entry name" value="C8"/>
    <property type="match status" value="1"/>
</dbReference>
<protein>
    <submittedName>
        <fullName evidence="3">Otogelin-like</fullName>
    </submittedName>
</protein>
<dbReference type="PROSITE" id="PS51233">
    <property type="entry name" value="VWFD"/>
    <property type="match status" value="1"/>
</dbReference>
<dbReference type="KEGG" id="pmrn:116952753"/>
<dbReference type="AlphaFoldDB" id="A0AAJ7U5H8"/>
<keyword evidence="2" id="KW-1185">Reference proteome</keyword>
<accession>A0AAJ7U5H8</accession>
<name>A0AAJ7U5H8_PETMA</name>
<dbReference type="InterPro" id="IPR014853">
    <property type="entry name" value="VWF/SSPO/ZAN-like_Cys-rich_dom"/>
</dbReference>
<sequence>MESLPTALVAAVTANETQDALQALGGWGQEAVTHLTTWAQRRLMQAVRSISHPLQGVYELQPHEHRLSAWVPLDVSTGALALRDAALSSDTARWLRSLSPSAELYRLKHELLGQPAHAQAMLLSGGRRVLQFDGRWLALPAGCAVLLAQDVRPDATFRVALAPRPPLPGDPSEDPSLLVTMGPVTLLIHANGTVLEGCRVLDLPARRAGGAVLVRRSAGAVEVSGPRGATLRCDTESRVCSLTLAYWDHARSVGLFGTNNLEPADEWTTPQGEPAASSDALALSWQVGGRCEPVEERPLCPSRLCQELFLDSSSSLGSCFRVVDPAPFLSACEEDACREPGPRAACSLAAAYVARCSHQHVPLVTPATCATPANDARLRRAPSGQEEAAAAAPCEGDHAATVVLVPDERPCQQLGGSPCGIRAA</sequence>
<reference evidence="3" key="1">
    <citation type="submission" date="2025-08" db="UniProtKB">
        <authorList>
            <consortium name="RefSeq"/>
        </authorList>
    </citation>
    <scope>IDENTIFICATION</scope>
    <source>
        <tissue evidence="3">Sperm</tissue>
    </source>
</reference>
<evidence type="ECO:0000259" key="1">
    <source>
        <dbReference type="PROSITE" id="PS51233"/>
    </source>
</evidence>
<gene>
    <name evidence="3" type="primary">LOC116952753</name>
</gene>
<evidence type="ECO:0000313" key="2">
    <source>
        <dbReference type="Proteomes" id="UP001318040"/>
    </source>
</evidence>
<feature type="domain" description="VWFD" evidence="1">
    <location>
        <begin position="118"/>
        <end position="292"/>
    </location>
</feature>
<dbReference type="SMART" id="SM00216">
    <property type="entry name" value="VWD"/>
    <property type="match status" value="1"/>
</dbReference>
<dbReference type="InterPro" id="IPR001846">
    <property type="entry name" value="VWF_type-D"/>
</dbReference>
<dbReference type="PANTHER" id="PTHR37860:SF2">
    <property type="entry name" value="VITELLOGENIN DOMAIN-CONTAINING PROTEIN"/>
    <property type="match status" value="1"/>
</dbReference>
<dbReference type="Pfam" id="PF08742">
    <property type="entry name" value="C8"/>
    <property type="match status" value="1"/>
</dbReference>
<proteinExistence type="predicted"/>
<dbReference type="Proteomes" id="UP001318040">
    <property type="component" value="Chromosome 1"/>
</dbReference>
<organism evidence="2 3">
    <name type="scientific">Petromyzon marinus</name>
    <name type="common">Sea lamprey</name>
    <dbReference type="NCBI Taxonomy" id="7757"/>
    <lineage>
        <taxon>Eukaryota</taxon>
        <taxon>Metazoa</taxon>
        <taxon>Chordata</taxon>
        <taxon>Craniata</taxon>
        <taxon>Vertebrata</taxon>
        <taxon>Cyclostomata</taxon>
        <taxon>Hyperoartia</taxon>
        <taxon>Petromyzontiformes</taxon>
        <taxon>Petromyzontidae</taxon>
        <taxon>Petromyzon</taxon>
    </lineage>
</organism>
<dbReference type="Pfam" id="PF00094">
    <property type="entry name" value="VWD"/>
    <property type="match status" value="1"/>
</dbReference>
<dbReference type="RefSeq" id="XP_032828662.1">
    <property type="nucleotide sequence ID" value="XM_032972771.1"/>
</dbReference>